<feature type="domain" description="ARID" evidence="1">
    <location>
        <begin position="27"/>
        <end position="122"/>
    </location>
</feature>
<proteinExistence type="predicted"/>
<dbReference type="AlphaFoldDB" id="A0A9K3NPR0"/>
<dbReference type="SUPFAM" id="SSF46774">
    <property type="entry name" value="ARID-like"/>
    <property type="match status" value="1"/>
</dbReference>
<protein>
    <submittedName>
        <fullName evidence="2">Transcription factor &amp; chromatin remodeling ARID family</fullName>
    </submittedName>
</protein>
<dbReference type="InterPro" id="IPR036431">
    <property type="entry name" value="ARID_dom_sf"/>
</dbReference>
<dbReference type="PANTHER" id="PTHR46410:SF26">
    <property type="entry name" value="BULB-TYPE LECTIN DOMAIN-CONTAINING PROTEIN-RELATED"/>
    <property type="match status" value="1"/>
</dbReference>
<dbReference type="Gene3D" id="1.10.150.60">
    <property type="entry name" value="ARID DNA-binding domain"/>
    <property type="match status" value="1"/>
</dbReference>
<gene>
    <name evidence="2" type="ORF">HanXRQr2_Chr04g0142111</name>
</gene>
<dbReference type="Proteomes" id="UP000215914">
    <property type="component" value="Unassembled WGS sequence"/>
</dbReference>
<dbReference type="PANTHER" id="PTHR46410">
    <property type="entry name" value="AT-RICH INTERACTIVE DOMAIN-CONTAINING PROTEIN 2"/>
    <property type="match status" value="1"/>
</dbReference>
<comment type="caution">
    <text evidence="2">The sequence shown here is derived from an EMBL/GenBank/DDBJ whole genome shotgun (WGS) entry which is preliminary data.</text>
</comment>
<evidence type="ECO:0000313" key="2">
    <source>
        <dbReference type="EMBL" id="KAF5808146.1"/>
    </source>
</evidence>
<reference evidence="2" key="1">
    <citation type="journal article" date="2017" name="Nature">
        <title>The sunflower genome provides insights into oil metabolism, flowering and Asterid evolution.</title>
        <authorList>
            <person name="Badouin H."/>
            <person name="Gouzy J."/>
            <person name="Grassa C.J."/>
            <person name="Murat F."/>
            <person name="Staton S.E."/>
            <person name="Cottret L."/>
            <person name="Lelandais-Briere C."/>
            <person name="Owens G.L."/>
            <person name="Carrere S."/>
            <person name="Mayjonade B."/>
            <person name="Legrand L."/>
            <person name="Gill N."/>
            <person name="Kane N.C."/>
            <person name="Bowers J.E."/>
            <person name="Hubner S."/>
            <person name="Bellec A."/>
            <person name="Berard A."/>
            <person name="Berges H."/>
            <person name="Blanchet N."/>
            <person name="Boniface M.C."/>
            <person name="Brunel D."/>
            <person name="Catrice O."/>
            <person name="Chaidir N."/>
            <person name="Claudel C."/>
            <person name="Donnadieu C."/>
            <person name="Faraut T."/>
            <person name="Fievet G."/>
            <person name="Helmstetter N."/>
            <person name="King M."/>
            <person name="Knapp S.J."/>
            <person name="Lai Z."/>
            <person name="Le Paslier M.C."/>
            <person name="Lippi Y."/>
            <person name="Lorenzon L."/>
            <person name="Mandel J.R."/>
            <person name="Marage G."/>
            <person name="Marchand G."/>
            <person name="Marquand E."/>
            <person name="Bret-Mestries E."/>
            <person name="Morien E."/>
            <person name="Nambeesan S."/>
            <person name="Nguyen T."/>
            <person name="Pegot-Espagnet P."/>
            <person name="Pouilly N."/>
            <person name="Raftis F."/>
            <person name="Sallet E."/>
            <person name="Schiex T."/>
            <person name="Thomas J."/>
            <person name="Vandecasteele C."/>
            <person name="Vares D."/>
            <person name="Vear F."/>
            <person name="Vautrin S."/>
            <person name="Crespi M."/>
            <person name="Mangin B."/>
            <person name="Burke J.M."/>
            <person name="Salse J."/>
            <person name="Munos S."/>
            <person name="Vincourt P."/>
            <person name="Rieseberg L.H."/>
            <person name="Langlade N.B."/>
        </authorList>
    </citation>
    <scope>NUCLEOTIDE SEQUENCE</scope>
    <source>
        <tissue evidence="2">Leaves</tissue>
    </source>
</reference>
<organism evidence="2 3">
    <name type="scientific">Helianthus annuus</name>
    <name type="common">Common sunflower</name>
    <dbReference type="NCBI Taxonomy" id="4232"/>
    <lineage>
        <taxon>Eukaryota</taxon>
        <taxon>Viridiplantae</taxon>
        <taxon>Streptophyta</taxon>
        <taxon>Embryophyta</taxon>
        <taxon>Tracheophyta</taxon>
        <taxon>Spermatophyta</taxon>
        <taxon>Magnoliopsida</taxon>
        <taxon>eudicotyledons</taxon>
        <taxon>Gunneridae</taxon>
        <taxon>Pentapetalae</taxon>
        <taxon>asterids</taxon>
        <taxon>campanulids</taxon>
        <taxon>Asterales</taxon>
        <taxon>Asteraceae</taxon>
        <taxon>Asteroideae</taxon>
        <taxon>Heliantheae alliance</taxon>
        <taxon>Heliantheae</taxon>
        <taxon>Helianthus</taxon>
    </lineage>
</organism>
<dbReference type="EMBL" id="MNCJ02000319">
    <property type="protein sequence ID" value="KAF5808146.1"/>
    <property type="molecule type" value="Genomic_DNA"/>
</dbReference>
<dbReference type="GO" id="GO:0003677">
    <property type="term" value="F:DNA binding"/>
    <property type="evidence" value="ECO:0007669"/>
    <property type="project" value="InterPro"/>
</dbReference>
<sequence length="247" mass="28719">MVFKDFQDCKALLHMLEDEDYVIKYKCYLETVFENMIEWFIKEKLEIQSRPLPAYATNNRKVGLLDLYMAVKREGGHRRITENGMWSMIAKDTGFEYEDGEYMRLIYAMYLDVLVYYYKFKLTQEKAIGIEEEKVVDPRQCMSEGDKKDITSAGQSEMAECSSSSGAVEKEVKQYALFTDQTDAGLQEQSEATQDIAEDHYAFYGGGDWHGIKKLKQRKRFDFTRAKKAITEANYSVIKTSLKPNYV</sequence>
<reference evidence="2" key="2">
    <citation type="submission" date="2020-06" db="EMBL/GenBank/DDBJ databases">
        <title>Helianthus annuus Genome sequencing and assembly Release 2.</title>
        <authorList>
            <person name="Gouzy J."/>
            <person name="Langlade N."/>
            <person name="Munos S."/>
        </authorList>
    </citation>
    <scope>NUCLEOTIDE SEQUENCE</scope>
    <source>
        <tissue evidence="2">Leaves</tissue>
    </source>
</reference>
<name>A0A9K3NPR0_HELAN</name>
<dbReference type="CDD" id="cd16100">
    <property type="entry name" value="ARID"/>
    <property type="match status" value="1"/>
</dbReference>
<dbReference type="Pfam" id="PF01388">
    <property type="entry name" value="ARID"/>
    <property type="match status" value="1"/>
</dbReference>
<dbReference type="InterPro" id="IPR001606">
    <property type="entry name" value="ARID_dom"/>
</dbReference>
<dbReference type="Gramene" id="mRNA:HanXRQr2_Chr04g0142111">
    <property type="protein sequence ID" value="CDS:HanXRQr2_Chr04g0142111.1"/>
    <property type="gene ID" value="HanXRQr2_Chr04g0142111"/>
</dbReference>
<evidence type="ECO:0000313" key="3">
    <source>
        <dbReference type="Proteomes" id="UP000215914"/>
    </source>
</evidence>
<keyword evidence="3" id="KW-1185">Reference proteome</keyword>
<accession>A0A9K3NPR0</accession>
<evidence type="ECO:0000259" key="1">
    <source>
        <dbReference type="PROSITE" id="PS51011"/>
    </source>
</evidence>
<dbReference type="PROSITE" id="PS51011">
    <property type="entry name" value="ARID"/>
    <property type="match status" value="1"/>
</dbReference>